<proteinExistence type="predicted"/>
<dbReference type="Proteomes" id="UP001223144">
    <property type="component" value="Unassembled WGS sequence"/>
</dbReference>
<evidence type="ECO:0000313" key="1">
    <source>
        <dbReference type="EMBL" id="MDH2389077.1"/>
    </source>
</evidence>
<dbReference type="RefSeq" id="WP_279927372.1">
    <property type="nucleotide sequence ID" value="NZ_JARWBG010000008.1"/>
</dbReference>
<reference evidence="1 2" key="1">
    <citation type="submission" date="2023-04" db="EMBL/GenBank/DDBJ databases">
        <title>Streptomyces chengmaiensis sp. nov. isolated from the stem of mangrove plant in Hainan.</title>
        <authorList>
            <person name="Huang X."/>
            <person name="Zhou S."/>
            <person name="Chu X."/>
            <person name="Xie Y."/>
            <person name="Lin Y."/>
        </authorList>
    </citation>
    <scope>NUCLEOTIDE SEQUENCE [LARGE SCALE GENOMIC DNA]</scope>
    <source>
        <strain evidence="1 2">HNM0663</strain>
    </source>
</reference>
<keyword evidence="2" id="KW-1185">Reference proteome</keyword>
<gene>
    <name evidence="1" type="ORF">QCN29_09790</name>
</gene>
<evidence type="ECO:0000313" key="2">
    <source>
        <dbReference type="Proteomes" id="UP001223144"/>
    </source>
</evidence>
<name>A0ABT6HK08_9ACTN</name>
<organism evidence="1 2">
    <name type="scientific">Streptomyces chengmaiensis</name>
    <dbReference type="NCBI Taxonomy" id="3040919"/>
    <lineage>
        <taxon>Bacteria</taxon>
        <taxon>Bacillati</taxon>
        <taxon>Actinomycetota</taxon>
        <taxon>Actinomycetes</taxon>
        <taxon>Kitasatosporales</taxon>
        <taxon>Streptomycetaceae</taxon>
        <taxon>Streptomyces</taxon>
    </lineage>
</organism>
<accession>A0ABT6HK08</accession>
<dbReference type="EMBL" id="JARWBG010000008">
    <property type="protein sequence ID" value="MDH2389077.1"/>
    <property type="molecule type" value="Genomic_DNA"/>
</dbReference>
<comment type="caution">
    <text evidence="1">The sequence shown here is derived from an EMBL/GenBank/DDBJ whole genome shotgun (WGS) entry which is preliminary data.</text>
</comment>
<sequence length="63" mass="7539">MSIFIGLCLVLLGVGLDRVWLYIRELDRQTYIQLIEAEAKQEINAQVRDAERRMRREVFRRST</sequence>
<protein>
    <submittedName>
        <fullName evidence="1">Uncharacterized protein</fullName>
    </submittedName>
</protein>